<evidence type="ECO:0000313" key="2">
    <source>
        <dbReference type="Proteomes" id="UP000054560"/>
    </source>
</evidence>
<dbReference type="Proteomes" id="UP000054560">
    <property type="component" value="Unassembled WGS sequence"/>
</dbReference>
<name>A0A0L0G1V8_9EUKA</name>
<reference evidence="1 2" key="1">
    <citation type="submission" date="2011-02" db="EMBL/GenBank/DDBJ databases">
        <title>The Genome Sequence of Sphaeroforma arctica JP610.</title>
        <authorList>
            <consortium name="The Broad Institute Genome Sequencing Platform"/>
            <person name="Russ C."/>
            <person name="Cuomo C."/>
            <person name="Young S.K."/>
            <person name="Zeng Q."/>
            <person name="Gargeya S."/>
            <person name="Alvarado L."/>
            <person name="Berlin A."/>
            <person name="Chapman S.B."/>
            <person name="Chen Z."/>
            <person name="Freedman E."/>
            <person name="Gellesch M."/>
            <person name="Goldberg J."/>
            <person name="Griggs A."/>
            <person name="Gujja S."/>
            <person name="Heilman E."/>
            <person name="Heiman D."/>
            <person name="Howarth C."/>
            <person name="Mehta T."/>
            <person name="Neiman D."/>
            <person name="Pearson M."/>
            <person name="Roberts A."/>
            <person name="Saif S."/>
            <person name="Shea T."/>
            <person name="Shenoy N."/>
            <person name="Sisk P."/>
            <person name="Stolte C."/>
            <person name="Sykes S."/>
            <person name="White J."/>
            <person name="Yandava C."/>
            <person name="Burger G."/>
            <person name="Gray M.W."/>
            <person name="Holland P.W.H."/>
            <person name="King N."/>
            <person name="Lang F.B.F."/>
            <person name="Roger A.J."/>
            <person name="Ruiz-Trillo I."/>
            <person name="Haas B."/>
            <person name="Nusbaum C."/>
            <person name="Birren B."/>
        </authorList>
    </citation>
    <scope>NUCLEOTIDE SEQUENCE [LARGE SCALE GENOMIC DNA]</scope>
    <source>
        <strain evidence="1 2">JP610</strain>
    </source>
</reference>
<dbReference type="GeneID" id="25905411"/>
<accession>A0A0L0G1V8</accession>
<dbReference type="AlphaFoldDB" id="A0A0L0G1V8"/>
<dbReference type="RefSeq" id="XP_014156726.1">
    <property type="nucleotide sequence ID" value="XM_014301251.1"/>
</dbReference>
<gene>
    <name evidence="1" type="ORF">SARC_04907</name>
</gene>
<protein>
    <submittedName>
        <fullName evidence="1">Uncharacterized protein</fullName>
    </submittedName>
</protein>
<evidence type="ECO:0000313" key="1">
    <source>
        <dbReference type="EMBL" id="KNC82824.1"/>
    </source>
</evidence>
<keyword evidence="2" id="KW-1185">Reference proteome</keyword>
<proteinExistence type="predicted"/>
<sequence length="78" mass="9157">MRQSLVQLANRYTGHQVRNIRKQRAEHVAAVLRRKNNKAPAPVSKHFTIDQYAEDLRKAMAEDQRMLRTKRQTATKTK</sequence>
<organism evidence="1 2">
    <name type="scientific">Sphaeroforma arctica JP610</name>
    <dbReference type="NCBI Taxonomy" id="667725"/>
    <lineage>
        <taxon>Eukaryota</taxon>
        <taxon>Ichthyosporea</taxon>
        <taxon>Ichthyophonida</taxon>
        <taxon>Sphaeroforma</taxon>
    </lineage>
</organism>
<dbReference type="EMBL" id="KQ241889">
    <property type="protein sequence ID" value="KNC82824.1"/>
    <property type="molecule type" value="Genomic_DNA"/>
</dbReference>